<evidence type="ECO:0000256" key="1">
    <source>
        <dbReference type="SAM" id="MobiDB-lite"/>
    </source>
</evidence>
<dbReference type="Pfam" id="PF00814">
    <property type="entry name" value="TsaD"/>
    <property type="match status" value="1"/>
</dbReference>
<name>A0A6J5EZ72_9BURK</name>
<proteinExistence type="predicted"/>
<evidence type="ECO:0000313" key="4">
    <source>
        <dbReference type="Proteomes" id="UP000494329"/>
    </source>
</evidence>
<evidence type="ECO:0000259" key="2">
    <source>
        <dbReference type="Pfam" id="PF00814"/>
    </source>
</evidence>
<keyword evidence="4" id="KW-1185">Reference proteome</keyword>
<dbReference type="Gene3D" id="3.30.420.40">
    <property type="match status" value="2"/>
</dbReference>
<feature type="compositionally biased region" description="Low complexity" evidence="1">
    <location>
        <begin position="304"/>
        <end position="317"/>
    </location>
</feature>
<dbReference type="SUPFAM" id="SSF53067">
    <property type="entry name" value="Actin-like ATPase domain"/>
    <property type="match status" value="2"/>
</dbReference>
<dbReference type="Proteomes" id="UP000494329">
    <property type="component" value="Unassembled WGS sequence"/>
</dbReference>
<feature type="compositionally biased region" description="Basic and acidic residues" evidence="1">
    <location>
        <begin position="318"/>
        <end position="328"/>
    </location>
</feature>
<evidence type="ECO:0000313" key="3">
    <source>
        <dbReference type="EMBL" id="CAB3771918.1"/>
    </source>
</evidence>
<accession>A0A6J5EZ72</accession>
<dbReference type="NCBIfam" id="TIGR03725">
    <property type="entry name" value="T6A_YeaZ"/>
    <property type="match status" value="1"/>
</dbReference>
<dbReference type="GO" id="GO:0005829">
    <property type="term" value="C:cytosol"/>
    <property type="evidence" value="ECO:0007669"/>
    <property type="project" value="TreeGrafter"/>
</dbReference>
<dbReference type="InterPro" id="IPR022496">
    <property type="entry name" value="T6A_TsaB"/>
</dbReference>
<dbReference type="GO" id="GO:0002949">
    <property type="term" value="P:tRNA threonylcarbamoyladenosine modification"/>
    <property type="evidence" value="ECO:0007669"/>
    <property type="project" value="InterPro"/>
</dbReference>
<reference evidence="3 4" key="1">
    <citation type="submission" date="2020-04" db="EMBL/GenBank/DDBJ databases">
        <authorList>
            <person name="De Canck E."/>
        </authorList>
    </citation>
    <scope>NUCLEOTIDE SEQUENCE [LARGE SCALE GENOMIC DNA]</scope>
    <source>
        <strain evidence="3 4">LMG 29739</strain>
    </source>
</reference>
<dbReference type="InterPro" id="IPR043129">
    <property type="entry name" value="ATPase_NBD"/>
</dbReference>
<dbReference type="CDD" id="cd24032">
    <property type="entry name" value="ASKHA_NBD_TsaB"/>
    <property type="match status" value="1"/>
</dbReference>
<organism evidence="3 4">
    <name type="scientific">Paraburkholderia solisilvae</name>
    <dbReference type="NCBI Taxonomy" id="624376"/>
    <lineage>
        <taxon>Bacteria</taxon>
        <taxon>Pseudomonadati</taxon>
        <taxon>Pseudomonadota</taxon>
        <taxon>Betaproteobacteria</taxon>
        <taxon>Burkholderiales</taxon>
        <taxon>Burkholderiaceae</taxon>
        <taxon>Paraburkholderia</taxon>
    </lineage>
</organism>
<feature type="region of interest" description="Disordered" evidence="1">
    <location>
        <begin position="304"/>
        <end position="328"/>
    </location>
</feature>
<dbReference type="PANTHER" id="PTHR11735:SF11">
    <property type="entry name" value="TRNA THREONYLCARBAMOYLADENOSINE BIOSYNTHESIS PROTEIN TSAB"/>
    <property type="match status" value="1"/>
</dbReference>
<sequence>MADMTETVLLALDTSTEFCSVALLAVADSPAGGSVPSSAGAGGASCAPASAQSSASLSSPSSGYSPRVAAAPRSLAAASVSASPACDGSREPRVWVRHEATGAVSSTRLLPAIRELFDEAGLDLHACNAIAFGAGPGSFTGLRTATGVAQGLAFGLGCPVVPIGTLAACAESARRRDPAATRVLAALDARMDEVYWADYAWDDALQDWRTVRAAALDAPERLVAPDAPYTLAGNAAAVFGARLAVAAGARSIDHEALPHALPLAFAALRAWRAGRALPADQAAPEYVRDKVALTTAERLAVKAAAQPAADAPGAPRAASDHHPGGRVR</sequence>
<protein>
    <recommendedName>
        <fullName evidence="2">Gcp-like domain-containing protein</fullName>
    </recommendedName>
</protein>
<dbReference type="EMBL" id="CADIKF010000087">
    <property type="protein sequence ID" value="CAB3771918.1"/>
    <property type="molecule type" value="Genomic_DNA"/>
</dbReference>
<dbReference type="AlphaFoldDB" id="A0A6J5EZ72"/>
<dbReference type="InterPro" id="IPR000905">
    <property type="entry name" value="Gcp-like_dom"/>
</dbReference>
<gene>
    <name evidence="3" type="ORF">LMG29739_06152</name>
</gene>
<feature type="domain" description="Gcp-like" evidence="2">
    <location>
        <begin position="106"/>
        <end position="233"/>
    </location>
</feature>
<dbReference type="PANTHER" id="PTHR11735">
    <property type="entry name" value="TRNA N6-ADENOSINE THREONYLCARBAMOYLTRANSFERASE"/>
    <property type="match status" value="1"/>
</dbReference>